<comment type="subcellular location">
    <subcellularLocation>
        <location evidence="1">Bacterial flagellum</location>
    </subcellularLocation>
</comment>
<sequence length="298" mass="33286">MSVRITQNMISTQLNRNLNNNMRKTELYQEQLSTGRKLNKPSDDPVGTLYSLRYRSNINANEEYKNNLDQTQSWLNFTDSMTGQTTDVYHRLRELVTQASNGTNPQSAMDAIKSEVVELKKQLVSIGNSKLRDNYVFNGQLTDIEPYSATNPANDSTDPYSISYDLGLGVRIPVNITGNAVFGEANAADNIFKIVDDMTTFLDTKNHTALSGLINPLDARLGKMLNVRAEIGAKVNRTEFISNRLDDLGLNLVDLQSKVEDADMAETIMKQKMNESVYQASLATGAKIIMPTLVDFLR</sequence>
<dbReference type="GO" id="GO:0005198">
    <property type="term" value="F:structural molecule activity"/>
    <property type="evidence" value="ECO:0007669"/>
    <property type="project" value="InterPro"/>
</dbReference>
<evidence type="ECO:0000256" key="2">
    <source>
        <dbReference type="ARBA" id="ARBA00005709"/>
    </source>
</evidence>
<keyword evidence="6" id="KW-0282">Flagellum</keyword>
<dbReference type="Gene3D" id="1.20.1330.10">
    <property type="entry name" value="f41 fragment of flagellin, N-terminal domain"/>
    <property type="match status" value="1"/>
</dbReference>
<dbReference type="InterPro" id="IPR013384">
    <property type="entry name" value="Flagell_FlgL"/>
</dbReference>
<keyword evidence="6" id="KW-0966">Cell projection</keyword>
<dbReference type="Pfam" id="PF00669">
    <property type="entry name" value="Flagellin_N"/>
    <property type="match status" value="1"/>
</dbReference>
<dbReference type="EMBL" id="CP011388">
    <property type="protein sequence ID" value="ANE46709.1"/>
    <property type="molecule type" value="Genomic_DNA"/>
</dbReference>
<feature type="domain" description="Flagellin N-terminal" evidence="4">
    <location>
        <begin position="5"/>
        <end position="129"/>
    </location>
</feature>
<keyword evidence="7" id="KW-1185">Reference proteome</keyword>
<dbReference type="RefSeq" id="WP_068606442.1">
    <property type="nucleotide sequence ID" value="NZ_CP011388.1"/>
</dbReference>
<dbReference type="PANTHER" id="PTHR42792">
    <property type="entry name" value="FLAGELLIN"/>
    <property type="match status" value="1"/>
</dbReference>
<dbReference type="OrthoDB" id="9758307at2"/>
<dbReference type="GO" id="GO:0071973">
    <property type="term" value="P:bacterial-type flagellum-dependent cell motility"/>
    <property type="evidence" value="ECO:0007669"/>
    <property type="project" value="InterPro"/>
</dbReference>
<dbReference type="KEGG" id="pswu:SY83_10980"/>
<protein>
    <submittedName>
        <fullName evidence="6">Flagellar hook protein FlgL</fullName>
    </submittedName>
</protein>
<dbReference type="GO" id="GO:0009424">
    <property type="term" value="C:bacterial-type flagellum hook"/>
    <property type="evidence" value="ECO:0007669"/>
    <property type="project" value="InterPro"/>
</dbReference>
<dbReference type="Pfam" id="PF00700">
    <property type="entry name" value="Flagellin_C"/>
    <property type="match status" value="1"/>
</dbReference>
<evidence type="ECO:0000313" key="6">
    <source>
        <dbReference type="EMBL" id="ANE46709.1"/>
    </source>
</evidence>
<feature type="domain" description="Flagellin C-terminal" evidence="5">
    <location>
        <begin position="218"/>
        <end position="287"/>
    </location>
</feature>
<name>A0A172TI26_9BACL</name>
<dbReference type="InterPro" id="IPR001029">
    <property type="entry name" value="Flagellin_N"/>
</dbReference>
<gene>
    <name evidence="6" type="ORF">SY83_10980</name>
</gene>
<evidence type="ECO:0000256" key="3">
    <source>
        <dbReference type="ARBA" id="ARBA00023143"/>
    </source>
</evidence>
<accession>A0A172TI26</accession>
<evidence type="ECO:0000259" key="5">
    <source>
        <dbReference type="Pfam" id="PF00700"/>
    </source>
</evidence>
<dbReference type="InterPro" id="IPR046358">
    <property type="entry name" value="Flagellin_C"/>
</dbReference>
<proteinExistence type="inferred from homology"/>
<reference evidence="6 7" key="1">
    <citation type="submission" date="2015-01" db="EMBL/GenBank/DDBJ databases">
        <title>Paenibacillus swuensis/DY6/whole genome sequencing.</title>
        <authorList>
            <person name="Kim M.K."/>
            <person name="Srinivasan S."/>
            <person name="Lee J.-J."/>
        </authorList>
    </citation>
    <scope>NUCLEOTIDE SEQUENCE [LARGE SCALE GENOMIC DNA]</scope>
    <source>
        <strain evidence="6 7">DY6</strain>
    </source>
</reference>
<evidence type="ECO:0000313" key="7">
    <source>
        <dbReference type="Proteomes" id="UP000076927"/>
    </source>
</evidence>
<dbReference type="Proteomes" id="UP000076927">
    <property type="component" value="Chromosome"/>
</dbReference>
<keyword evidence="6" id="KW-0969">Cilium</keyword>
<dbReference type="PATRIC" id="fig|1178515.4.peg.2204"/>
<dbReference type="SUPFAM" id="SSF64518">
    <property type="entry name" value="Phase 1 flagellin"/>
    <property type="match status" value="1"/>
</dbReference>
<dbReference type="STRING" id="1178515.SY83_10980"/>
<evidence type="ECO:0000256" key="1">
    <source>
        <dbReference type="ARBA" id="ARBA00004365"/>
    </source>
</evidence>
<dbReference type="InterPro" id="IPR001492">
    <property type="entry name" value="Flagellin"/>
</dbReference>
<organism evidence="6 7">
    <name type="scientific">Paenibacillus swuensis</name>
    <dbReference type="NCBI Taxonomy" id="1178515"/>
    <lineage>
        <taxon>Bacteria</taxon>
        <taxon>Bacillati</taxon>
        <taxon>Bacillota</taxon>
        <taxon>Bacilli</taxon>
        <taxon>Bacillales</taxon>
        <taxon>Paenibacillaceae</taxon>
        <taxon>Paenibacillus</taxon>
    </lineage>
</organism>
<evidence type="ECO:0000259" key="4">
    <source>
        <dbReference type="Pfam" id="PF00669"/>
    </source>
</evidence>
<dbReference type="AlphaFoldDB" id="A0A172TI26"/>
<comment type="similarity">
    <text evidence="2">Belongs to the bacterial flagellin family.</text>
</comment>
<keyword evidence="3" id="KW-0975">Bacterial flagellum</keyword>
<dbReference type="PANTHER" id="PTHR42792:SF1">
    <property type="entry name" value="FLAGELLAR HOOK-ASSOCIATED PROTEIN 3"/>
    <property type="match status" value="1"/>
</dbReference>
<dbReference type="NCBIfam" id="TIGR02550">
    <property type="entry name" value="flagell_flgL"/>
    <property type="match status" value="1"/>
</dbReference>